<organism evidence="2 3">
    <name type="scientific">Laedolimicola intestinihominis</name>
    <dbReference type="NCBI Taxonomy" id="3133166"/>
    <lineage>
        <taxon>Bacteria</taxon>
        <taxon>Bacillati</taxon>
        <taxon>Bacillota</taxon>
        <taxon>Clostridia</taxon>
        <taxon>Lachnospirales</taxon>
        <taxon>Lachnospiraceae</taxon>
        <taxon>Laedolimicola</taxon>
    </lineage>
</organism>
<evidence type="ECO:0000256" key="1">
    <source>
        <dbReference type="SAM" id="SignalP"/>
    </source>
</evidence>
<comment type="caution">
    <text evidence="2">The sequence shown here is derived from an EMBL/GenBank/DDBJ whole genome shotgun (WGS) entry which is preliminary data.</text>
</comment>
<protein>
    <submittedName>
        <fullName evidence="2">DUF6147 family protein</fullName>
    </submittedName>
</protein>
<evidence type="ECO:0000313" key="3">
    <source>
        <dbReference type="Proteomes" id="UP001438008"/>
    </source>
</evidence>
<feature type="chain" id="PRO_5046749732" evidence="1">
    <location>
        <begin position="30"/>
        <end position="161"/>
    </location>
</feature>
<dbReference type="EMBL" id="JBBMFE010000011">
    <property type="protein sequence ID" value="MEQ2473104.1"/>
    <property type="molecule type" value="Genomic_DNA"/>
</dbReference>
<keyword evidence="3" id="KW-1185">Reference proteome</keyword>
<name>A0ABV1FJ58_9FIRM</name>
<dbReference type="RefSeq" id="WP_349164880.1">
    <property type="nucleotide sequence ID" value="NZ_JBBMFE010000011.1"/>
</dbReference>
<gene>
    <name evidence="2" type="ORF">WMO29_11500</name>
</gene>
<keyword evidence="1" id="KW-0732">Signal</keyword>
<accession>A0ABV1FJ58</accession>
<evidence type="ECO:0000313" key="2">
    <source>
        <dbReference type="EMBL" id="MEQ2473104.1"/>
    </source>
</evidence>
<dbReference type="Proteomes" id="UP001438008">
    <property type="component" value="Unassembled WGS sequence"/>
</dbReference>
<reference evidence="2 3" key="1">
    <citation type="submission" date="2024-03" db="EMBL/GenBank/DDBJ databases">
        <title>Human intestinal bacterial collection.</title>
        <authorList>
            <person name="Pauvert C."/>
            <person name="Hitch T.C.A."/>
            <person name="Clavel T."/>
        </authorList>
    </citation>
    <scope>NUCLEOTIDE SEQUENCE [LARGE SCALE GENOMIC DNA]</scope>
    <source>
        <strain evidence="2 3">CLA-AA-H132</strain>
    </source>
</reference>
<dbReference type="Pfam" id="PF19644">
    <property type="entry name" value="DUF6147"/>
    <property type="match status" value="1"/>
</dbReference>
<proteinExistence type="predicted"/>
<sequence>MHKKRIAMALMSLLLVGGIYNVGAITSHAEEMPGYHEYVNTEDEAIDTWYGIARGTYLCDGTTGIKKAGSGLVSISGTTTAYKTCDYVKVGLHLDESSDGGSHFGNIASYYFQEENTTSCHGSKANISVTKGYDYRVRGGHTAIKGSTVESTTTKAGVITA</sequence>
<dbReference type="InterPro" id="IPR046145">
    <property type="entry name" value="DUF6147"/>
</dbReference>
<feature type="signal peptide" evidence="1">
    <location>
        <begin position="1"/>
        <end position="29"/>
    </location>
</feature>